<feature type="domain" description="DUF11" evidence="1">
    <location>
        <begin position="612"/>
        <end position="719"/>
    </location>
</feature>
<dbReference type="HOGENOM" id="CLU_298038_0_0_0"/>
<dbReference type="InterPro" id="IPR051172">
    <property type="entry name" value="Chlamydia_OmcB"/>
</dbReference>
<proteinExistence type="predicted"/>
<evidence type="ECO:0000313" key="3">
    <source>
        <dbReference type="Proteomes" id="UP000007880"/>
    </source>
</evidence>
<dbReference type="Proteomes" id="UP000007880">
    <property type="component" value="Chromosome"/>
</dbReference>
<dbReference type="Pfam" id="PF01345">
    <property type="entry name" value="DUF11"/>
    <property type="match status" value="3"/>
</dbReference>
<dbReference type="PATRIC" id="fig|926550.5.peg.3593"/>
<keyword evidence="3" id="KW-1185">Reference proteome</keyword>
<dbReference type="NCBIfam" id="TIGR01451">
    <property type="entry name" value="B_ant_repeat"/>
    <property type="match status" value="2"/>
</dbReference>
<sequence>MKTATRYLTAARRHAVVRILGLLVSLLALLAATGTSNGAAPRGLVAAPASPTQGEQVFYVDWNITASGSETQVNGVVKVTEKEQIVMRGSAVVHKKPYGGGSFVLETIPFELTVTDDWEQILTSPCYYQRVRRSITDPARYMGGPDQFWAGVWSPDVGLFQPRQRADGSWYMEDPFNPWFYVSGPLIRYFTYRDDALATQTCEGVSFSHTDVSEGSGYVAVLSESRVLEGDPTGTVFTRDETYTTLADPPLTVNFHGTVRLPCGPTGTAASTAGGQGSTQQVCGCAAYPPSHVFDASDPIVTSLNVGVVFGPVLVEPDGTDIITFVASCEGRGVKNAELEVTVKPEENSGGHLHDGTRPRGYLNGTEISGSRPSIKVQTNDRGYAIVEFMAGKDLATRSSGIAGIYVVKARSTRFPYRQESQTSYRFPVLVPGLQELGPGANYQLFPAASSHPNPFYGTPATLNAVRQLADAFRQRQEEHNGDLRFYGKPEWPIAPTTVFAISLKDGGLFDLPQRGWWRPPYGLHRYGKHVELFFLLPPQGFSGVTPQEASAWLAREFRRLGEQYGTWYRDGGSPWNLAVEQGAARQATMASTADGPNLATGVFLSDPADRYVAGAGQTVTYTVGVENLTRGTQAHNAVLTATLPTGLTFVRAVPAATRMAGPNQPVWELGTLDAEGVPRLFDVVAQVGAGVVPGTILIVTAQVSTSDADVNPSDNQYEAFGLLVQPPGPDLAVRSEIAATAMTVGRPITFTVEVANAGNAPAAGTSLTLTLPDSVTLISATPAPSTSGAGRATWDVGDLAAGASKQVTVTVSLDTALAALASRDPDSEPAGVLTYTLRAGSVTPDFDLSNNEEQVVKPVEFAGPDLSVSLNVAGADGPGTLSAGQDVTYTVLYGNFGNQIAPTTTLTLSLWSGLSLVSAQPAPSRRDTSTTFAGGILVWDLGDLPVGEWGTIQVRLHVATIPSEGSLVLAAIASDTADIRPTDNVTLDRGTAKMSQLYLPQVMRAAQG</sequence>
<dbReference type="PANTHER" id="PTHR34819">
    <property type="entry name" value="LARGE CYSTEINE-RICH PERIPLASMIC PROTEIN OMCB"/>
    <property type="match status" value="1"/>
</dbReference>
<evidence type="ECO:0000259" key="1">
    <source>
        <dbReference type="Pfam" id="PF01345"/>
    </source>
</evidence>
<dbReference type="AlphaFoldDB" id="I0I7X8"/>
<protein>
    <recommendedName>
        <fullName evidence="1">DUF11 domain-containing protein</fullName>
    </recommendedName>
</protein>
<feature type="domain" description="DUF11" evidence="1">
    <location>
        <begin position="731"/>
        <end position="856"/>
    </location>
</feature>
<dbReference type="RefSeq" id="WP_014434592.1">
    <property type="nucleotide sequence ID" value="NC_017079.1"/>
</dbReference>
<evidence type="ECO:0000313" key="2">
    <source>
        <dbReference type="EMBL" id="BAM01366.1"/>
    </source>
</evidence>
<gene>
    <name evidence="2" type="ordered locus">CLDAP_33260</name>
</gene>
<dbReference type="InterPro" id="IPR013783">
    <property type="entry name" value="Ig-like_fold"/>
</dbReference>
<organism evidence="2 3">
    <name type="scientific">Caldilinea aerophila (strain DSM 14535 / JCM 11387 / NBRC 104270 / STL-6-O1)</name>
    <dbReference type="NCBI Taxonomy" id="926550"/>
    <lineage>
        <taxon>Bacteria</taxon>
        <taxon>Bacillati</taxon>
        <taxon>Chloroflexota</taxon>
        <taxon>Caldilineae</taxon>
        <taxon>Caldilineales</taxon>
        <taxon>Caldilineaceae</taxon>
        <taxon>Caldilinea</taxon>
    </lineage>
</organism>
<dbReference type="Gene3D" id="2.60.40.10">
    <property type="entry name" value="Immunoglobulins"/>
    <property type="match status" value="1"/>
</dbReference>
<reference evidence="2 3" key="1">
    <citation type="submission" date="2012-02" db="EMBL/GenBank/DDBJ databases">
        <title>Complete genome sequence of Caldilinea aerophila DSM 14535 (= NBRC 102666).</title>
        <authorList>
            <person name="Oguchi A."/>
            <person name="Hosoyama A."/>
            <person name="Sekine M."/>
            <person name="Fukai R."/>
            <person name="Kato Y."/>
            <person name="Nakamura S."/>
            <person name="Hanada S."/>
            <person name="Yamazaki S."/>
            <person name="Fujita N."/>
        </authorList>
    </citation>
    <scope>NUCLEOTIDE SEQUENCE [LARGE SCALE GENOMIC DNA]</scope>
    <source>
        <strain evidence="3">DSM 14535 / JCM 11387 / NBRC 104270 / STL-6-O1</strain>
    </source>
</reference>
<dbReference type="EMBL" id="AP012337">
    <property type="protein sequence ID" value="BAM01366.1"/>
    <property type="molecule type" value="Genomic_DNA"/>
</dbReference>
<dbReference type="InterPro" id="IPR001434">
    <property type="entry name" value="OmcB-like_DUF11"/>
</dbReference>
<dbReference type="KEGG" id="cap:CLDAP_33260"/>
<accession>I0I7X8</accession>
<feature type="domain" description="DUF11" evidence="1">
    <location>
        <begin position="880"/>
        <end position="986"/>
    </location>
</feature>
<dbReference type="InterPro" id="IPR047589">
    <property type="entry name" value="DUF11_rpt"/>
</dbReference>
<dbReference type="eggNOG" id="COG3210">
    <property type="taxonomic scope" value="Bacteria"/>
</dbReference>
<name>I0I7X8_CALAS</name>
<dbReference type="STRING" id="926550.CLDAP_33260"/>